<keyword evidence="3" id="KW-1185">Reference proteome</keyword>
<feature type="region of interest" description="Disordered" evidence="1">
    <location>
        <begin position="229"/>
        <end position="249"/>
    </location>
</feature>
<accession>A0A2H3C3C9</accession>
<name>A0A2H3C3C9_9AGAR</name>
<evidence type="ECO:0000256" key="1">
    <source>
        <dbReference type="SAM" id="MobiDB-lite"/>
    </source>
</evidence>
<protein>
    <submittedName>
        <fullName evidence="2">Uncharacterized protein</fullName>
    </submittedName>
</protein>
<dbReference type="EMBL" id="KZ293420">
    <property type="protein sequence ID" value="PBK73742.1"/>
    <property type="molecule type" value="Genomic_DNA"/>
</dbReference>
<evidence type="ECO:0000313" key="2">
    <source>
        <dbReference type="EMBL" id="PBK73742.1"/>
    </source>
</evidence>
<gene>
    <name evidence="2" type="ORF">ARMSODRAFT_1015282</name>
</gene>
<organism evidence="2 3">
    <name type="scientific">Armillaria solidipes</name>
    <dbReference type="NCBI Taxonomy" id="1076256"/>
    <lineage>
        <taxon>Eukaryota</taxon>
        <taxon>Fungi</taxon>
        <taxon>Dikarya</taxon>
        <taxon>Basidiomycota</taxon>
        <taxon>Agaricomycotina</taxon>
        <taxon>Agaricomycetes</taxon>
        <taxon>Agaricomycetidae</taxon>
        <taxon>Agaricales</taxon>
        <taxon>Marasmiineae</taxon>
        <taxon>Physalacriaceae</taxon>
        <taxon>Armillaria</taxon>
    </lineage>
</organism>
<proteinExistence type="predicted"/>
<evidence type="ECO:0000313" key="3">
    <source>
        <dbReference type="Proteomes" id="UP000218334"/>
    </source>
</evidence>
<sequence>MPPALAPVDNHLTIIGLNTYNPGLWTINDRKESTKFLTNSESIHMCILLSEHARTGAFNICRDPIPAIYFPLAHIFNNSAIEMDYPQCMVWLPLDRVASKVVIEGEPVLFEHFFHDEDEYSKKIHGDLSGMADDKFNTISMYIFEQIGMKGMSLADAKLYIHQLCQASKRQAKFEESWNKRQVEKHFMELTGSKPLRSKKQKTHATPSIKGFNGAFMLAAAEAEEAAAAAEDEEMVDEIKGDASAEAVQ</sequence>
<dbReference type="Proteomes" id="UP000218334">
    <property type="component" value="Unassembled WGS sequence"/>
</dbReference>
<dbReference type="AlphaFoldDB" id="A0A2H3C3C9"/>
<reference evidence="3" key="1">
    <citation type="journal article" date="2017" name="Nat. Ecol. Evol.">
        <title>Genome expansion and lineage-specific genetic innovations in the forest pathogenic fungi Armillaria.</title>
        <authorList>
            <person name="Sipos G."/>
            <person name="Prasanna A.N."/>
            <person name="Walter M.C."/>
            <person name="O'Connor E."/>
            <person name="Balint B."/>
            <person name="Krizsan K."/>
            <person name="Kiss B."/>
            <person name="Hess J."/>
            <person name="Varga T."/>
            <person name="Slot J."/>
            <person name="Riley R."/>
            <person name="Boka B."/>
            <person name="Rigling D."/>
            <person name="Barry K."/>
            <person name="Lee J."/>
            <person name="Mihaltcheva S."/>
            <person name="LaButti K."/>
            <person name="Lipzen A."/>
            <person name="Waldron R."/>
            <person name="Moloney N.M."/>
            <person name="Sperisen C."/>
            <person name="Kredics L."/>
            <person name="Vagvoelgyi C."/>
            <person name="Patrignani A."/>
            <person name="Fitzpatrick D."/>
            <person name="Nagy I."/>
            <person name="Doyle S."/>
            <person name="Anderson J.B."/>
            <person name="Grigoriev I.V."/>
            <person name="Gueldener U."/>
            <person name="Muensterkoetter M."/>
            <person name="Nagy L.G."/>
        </authorList>
    </citation>
    <scope>NUCLEOTIDE SEQUENCE [LARGE SCALE GENOMIC DNA]</scope>
    <source>
        <strain evidence="3">28-4</strain>
    </source>
</reference>